<proteinExistence type="predicted"/>
<feature type="non-terminal residue" evidence="1">
    <location>
        <position position="1"/>
    </location>
</feature>
<dbReference type="Proteomes" id="UP000789702">
    <property type="component" value="Unassembled WGS sequence"/>
</dbReference>
<comment type="caution">
    <text evidence="1">The sequence shown here is derived from an EMBL/GenBank/DDBJ whole genome shotgun (WGS) entry which is preliminary data.</text>
</comment>
<gene>
    <name evidence="1" type="ORF">DHETER_LOCUS8009</name>
</gene>
<reference evidence="1" key="1">
    <citation type="submission" date="2021-06" db="EMBL/GenBank/DDBJ databases">
        <authorList>
            <person name="Kallberg Y."/>
            <person name="Tangrot J."/>
            <person name="Rosling A."/>
        </authorList>
    </citation>
    <scope>NUCLEOTIDE SEQUENCE</scope>
    <source>
        <strain evidence="1">IL203A</strain>
    </source>
</reference>
<accession>A0ACA9MY41</accession>
<protein>
    <submittedName>
        <fullName evidence="1">7412_t:CDS:1</fullName>
    </submittedName>
</protein>
<dbReference type="EMBL" id="CAJVPU010012128">
    <property type="protein sequence ID" value="CAG8620783.1"/>
    <property type="molecule type" value="Genomic_DNA"/>
</dbReference>
<organism evidence="1 2">
    <name type="scientific">Dentiscutata heterogama</name>
    <dbReference type="NCBI Taxonomy" id="1316150"/>
    <lineage>
        <taxon>Eukaryota</taxon>
        <taxon>Fungi</taxon>
        <taxon>Fungi incertae sedis</taxon>
        <taxon>Mucoromycota</taxon>
        <taxon>Glomeromycotina</taxon>
        <taxon>Glomeromycetes</taxon>
        <taxon>Diversisporales</taxon>
        <taxon>Gigasporaceae</taxon>
        <taxon>Dentiscutata</taxon>
    </lineage>
</organism>
<evidence type="ECO:0000313" key="1">
    <source>
        <dbReference type="EMBL" id="CAG8620783.1"/>
    </source>
</evidence>
<sequence>HRENKPYFQEYLKKIDNQEHQEDKKSLQAFINKIDNQLVNFKFFDEKALKISNFFNYMINSAFVILSGLANLKAEIFLLIESLNDIDLENTHQEEINLSLDKTDEYLHKWANYCTNITDQFKEIHEDHNNLIKNIEDSLFFFAIQEEILDKIPDIKVKILYNSQELDKPKVARLLTSSKELKKEVYLNFFFIIGLKLVYDLTSELENTTSRLKLLDLEAIQKILEVWKTLSKELSKGLELVKNFKSSELYVKEWYLDYVVENLINID</sequence>
<name>A0ACA9MY41_9GLOM</name>
<keyword evidence="2" id="KW-1185">Reference proteome</keyword>
<evidence type="ECO:0000313" key="2">
    <source>
        <dbReference type="Proteomes" id="UP000789702"/>
    </source>
</evidence>